<dbReference type="PANTHER" id="PTHR10229:SF0">
    <property type="entry name" value="GTP-BINDING PROTEIN 6-RELATED"/>
    <property type="match status" value="1"/>
</dbReference>
<dbReference type="InterPro" id="IPR042108">
    <property type="entry name" value="GTPase_HflX_N_sf"/>
</dbReference>
<evidence type="ECO:0000256" key="2">
    <source>
        <dbReference type="ARBA" id="ARBA00022723"/>
    </source>
</evidence>
<feature type="binding site" evidence="7">
    <location>
        <begin position="210"/>
        <end position="217"/>
    </location>
    <ligand>
        <name>GTP</name>
        <dbReference type="ChEBI" id="CHEBI:37565"/>
    </ligand>
</feature>
<feature type="binding site" evidence="8">
    <location>
        <position position="217"/>
    </location>
    <ligand>
        <name>Mg(2+)</name>
        <dbReference type="ChEBI" id="CHEBI:18420"/>
    </ligand>
</feature>
<evidence type="ECO:0000256" key="5">
    <source>
        <dbReference type="ARBA" id="ARBA00023134"/>
    </source>
</evidence>
<protein>
    <recommendedName>
        <fullName evidence="6">GTPase HflX</fullName>
    </recommendedName>
    <alternativeName>
        <fullName evidence="6">GTP-binding protein HflX</fullName>
    </alternativeName>
</protein>
<dbReference type="SUPFAM" id="SSF52540">
    <property type="entry name" value="P-loop containing nucleoside triphosphate hydrolases"/>
    <property type="match status" value="1"/>
</dbReference>
<dbReference type="Gene3D" id="3.40.50.11060">
    <property type="entry name" value="GTPase HflX, N-terminal domain"/>
    <property type="match status" value="1"/>
</dbReference>
<evidence type="ECO:0000256" key="3">
    <source>
        <dbReference type="ARBA" id="ARBA00022741"/>
    </source>
</evidence>
<feature type="binding site" evidence="7">
    <location>
        <begin position="235"/>
        <end position="239"/>
    </location>
    <ligand>
        <name>GTP</name>
        <dbReference type="ChEBI" id="CHEBI:37565"/>
    </ligand>
</feature>
<dbReference type="KEGG" id="sman:C12CBH8_01790"/>
<dbReference type="AlphaFoldDB" id="A0A7I8CYI0"/>
<name>A0A7I8CYI0_9FIRM</name>
<sequence>MQQEETKTASPCAILVAVDCGEGVYDAEASLDELHELLQSAGYEPGPSVMQRRESPDKATCIGSGRLEEIRQLCSTQEADVVVFDRELSPTQLRNLERELKIRVIDRTMLILEIFASRAQSSEGKLQVELAQLQYMLPRLSGQGTALSRIGGGSGTHTRGAGETQLETDRRHIRRRIESLKQKLAESNKRRQNLRHRRKKNNIPTVALVGYTNAGKSTLMNALTQAGVLAEDKLFATLDPTARSLRLPSGRHVVLIDTVGLVRNLPHHLVEAFHSTLEEAAQADLILNLCDASSPEASVHLSVTKDLLESLNCGETPILPVLNKCDLLTDPSHLPHVGKFVCISARYGTGIEGLLDAIDQSLPQIHRRMKLLIPFEKAGLAARIRRNGSILEEQYLPEGLLVRAMVDQQLLEDVRPFVVD</sequence>
<dbReference type="Gene3D" id="3.40.50.300">
    <property type="entry name" value="P-loop containing nucleotide triphosphate hydrolases"/>
    <property type="match status" value="1"/>
</dbReference>
<reference evidence="12" key="1">
    <citation type="submission" date="2020-07" db="EMBL/GenBank/DDBJ databases">
        <title>Complete genome sequencing of Clostridia bacterium strain 12CBH8.</title>
        <authorList>
            <person name="Sakamoto M."/>
            <person name="Murakami T."/>
            <person name="Mori H."/>
        </authorList>
    </citation>
    <scope>NUCLEOTIDE SEQUENCE [LARGE SCALE GENOMIC DNA]</scope>
    <source>
        <strain evidence="12">12CBH8</strain>
    </source>
</reference>
<dbReference type="PRINTS" id="PR00326">
    <property type="entry name" value="GTP1OBG"/>
</dbReference>
<comment type="similarity">
    <text evidence="6">Belongs to the TRAFAC class OBG-HflX-like GTPase superfamily. HflX GTPase family.</text>
</comment>
<feature type="coiled-coil region" evidence="9">
    <location>
        <begin position="163"/>
        <end position="197"/>
    </location>
</feature>
<dbReference type="GO" id="GO:0005525">
    <property type="term" value="F:GTP binding"/>
    <property type="evidence" value="ECO:0007669"/>
    <property type="project" value="UniProtKB-UniRule"/>
</dbReference>
<feature type="binding site" evidence="8">
    <location>
        <position position="237"/>
    </location>
    <ligand>
        <name>Mg(2+)</name>
        <dbReference type="ChEBI" id="CHEBI:18420"/>
    </ligand>
</feature>
<dbReference type="InterPro" id="IPR030394">
    <property type="entry name" value="G_HFLX_dom"/>
</dbReference>
<organism evidence="11 12">
    <name type="scientific">Solibaculum mannosilyticum</name>
    <dbReference type="NCBI Taxonomy" id="2780922"/>
    <lineage>
        <taxon>Bacteria</taxon>
        <taxon>Bacillati</taxon>
        <taxon>Bacillota</taxon>
        <taxon>Clostridia</taxon>
        <taxon>Eubacteriales</taxon>
        <taxon>Oscillospiraceae</taxon>
        <taxon>Solibaculum</taxon>
    </lineage>
</organism>
<gene>
    <name evidence="6 11" type="primary">hflX</name>
    <name evidence="11" type="ORF">C12CBH8_01790</name>
</gene>
<feature type="domain" description="Hflx-type G" evidence="10">
    <location>
        <begin position="204"/>
        <end position="366"/>
    </location>
</feature>
<dbReference type="Pfam" id="PF16360">
    <property type="entry name" value="GTP-bdg_M"/>
    <property type="match status" value="1"/>
</dbReference>
<evidence type="ECO:0000256" key="4">
    <source>
        <dbReference type="ARBA" id="ARBA00022842"/>
    </source>
</evidence>
<dbReference type="Gene3D" id="6.10.250.2860">
    <property type="match status" value="1"/>
</dbReference>
<dbReference type="Pfam" id="PF01926">
    <property type="entry name" value="MMR_HSR1"/>
    <property type="match status" value="1"/>
</dbReference>
<dbReference type="PANTHER" id="PTHR10229">
    <property type="entry name" value="GTP-BINDING PROTEIN HFLX"/>
    <property type="match status" value="1"/>
</dbReference>
<evidence type="ECO:0000256" key="8">
    <source>
        <dbReference type="PIRSR" id="PIRSR006809-2"/>
    </source>
</evidence>
<dbReference type="Pfam" id="PF13167">
    <property type="entry name" value="GTP-bdg_N"/>
    <property type="match status" value="1"/>
</dbReference>
<dbReference type="InterPro" id="IPR006073">
    <property type="entry name" value="GTP-bd"/>
</dbReference>
<keyword evidence="5 6" id="KW-0342">GTP-binding</keyword>
<dbReference type="GO" id="GO:0003924">
    <property type="term" value="F:GTPase activity"/>
    <property type="evidence" value="ECO:0007669"/>
    <property type="project" value="UniProtKB-UniRule"/>
</dbReference>
<evidence type="ECO:0000313" key="11">
    <source>
        <dbReference type="EMBL" id="BCI59540.1"/>
    </source>
</evidence>
<keyword evidence="2 8" id="KW-0479">Metal-binding</keyword>
<dbReference type="NCBIfam" id="TIGR03156">
    <property type="entry name" value="GTP_HflX"/>
    <property type="match status" value="1"/>
</dbReference>
<dbReference type="GO" id="GO:0005737">
    <property type="term" value="C:cytoplasm"/>
    <property type="evidence" value="ECO:0007669"/>
    <property type="project" value="UniProtKB-SubCell"/>
</dbReference>
<comment type="cofactor">
    <cofactor evidence="8">
        <name>Mg(2+)</name>
        <dbReference type="ChEBI" id="CHEBI:18420"/>
    </cofactor>
</comment>
<keyword evidence="3 6" id="KW-0547">Nucleotide-binding</keyword>
<keyword evidence="9" id="KW-0175">Coiled coil</keyword>
<dbReference type="Proteomes" id="UP000593890">
    <property type="component" value="Chromosome"/>
</dbReference>
<evidence type="ECO:0000313" key="12">
    <source>
        <dbReference type="Proteomes" id="UP000593890"/>
    </source>
</evidence>
<evidence type="ECO:0000256" key="7">
    <source>
        <dbReference type="PIRSR" id="PIRSR006809-1"/>
    </source>
</evidence>
<keyword evidence="12" id="KW-1185">Reference proteome</keyword>
<dbReference type="PROSITE" id="PS51705">
    <property type="entry name" value="G_HFLX"/>
    <property type="match status" value="1"/>
</dbReference>
<dbReference type="InterPro" id="IPR016496">
    <property type="entry name" value="GTPase_HflX"/>
</dbReference>
<dbReference type="RefSeq" id="WP_215533373.1">
    <property type="nucleotide sequence ID" value="NZ_AP023321.1"/>
</dbReference>
<feature type="binding site" evidence="7">
    <location>
        <begin position="323"/>
        <end position="326"/>
    </location>
    <ligand>
        <name>GTP</name>
        <dbReference type="ChEBI" id="CHEBI:37565"/>
    </ligand>
</feature>
<dbReference type="GO" id="GO:0046872">
    <property type="term" value="F:metal ion binding"/>
    <property type="evidence" value="ECO:0007669"/>
    <property type="project" value="UniProtKB-KW"/>
</dbReference>
<accession>A0A7I8CYI0</accession>
<feature type="binding site" evidence="7">
    <location>
        <begin position="257"/>
        <end position="260"/>
    </location>
    <ligand>
        <name>GTP</name>
        <dbReference type="ChEBI" id="CHEBI:37565"/>
    </ligand>
</feature>
<keyword evidence="1 6" id="KW-0963">Cytoplasm</keyword>
<evidence type="ECO:0000256" key="1">
    <source>
        <dbReference type="ARBA" id="ARBA00022490"/>
    </source>
</evidence>
<keyword evidence="4 8" id="KW-0460">Magnesium</keyword>
<evidence type="ECO:0000256" key="9">
    <source>
        <dbReference type="SAM" id="Coils"/>
    </source>
</evidence>
<dbReference type="GO" id="GO:0043022">
    <property type="term" value="F:ribosome binding"/>
    <property type="evidence" value="ECO:0007669"/>
    <property type="project" value="TreeGrafter"/>
</dbReference>
<dbReference type="PIRSF" id="PIRSF006809">
    <property type="entry name" value="GTP-binding_hflX_prd"/>
    <property type="match status" value="1"/>
</dbReference>
<dbReference type="InterPro" id="IPR027417">
    <property type="entry name" value="P-loop_NTPase"/>
</dbReference>
<evidence type="ECO:0000259" key="10">
    <source>
        <dbReference type="PROSITE" id="PS51705"/>
    </source>
</evidence>
<proteinExistence type="inferred from homology"/>
<comment type="subcellular location">
    <subcellularLocation>
        <location evidence="6">Cytoplasm</location>
    </subcellularLocation>
    <text evidence="6">May associate with membranes.</text>
</comment>
<dbReference type="InterPro" id="IPR025121">
    <property type="entry name" value="GTPase_HflX_N"/>
</dbReference>
<dbReference type="HAMAP" id="MF_00900">
    <property type="entry name" value="GTPase_HflX"/>
    <property type="match status" value="1"/>
</dbReference>
<dbReference type="EMBL" id="AP023321">
    <property type="protein sequence ID" value="BCI59540.1"/>
    <property type="molecule type" value="Genomic_DNA"/>
</dbReference>
<feature type="binding site" evidence="7">
    <location>
        <begin position="344"/>
        <end position="346"/>
    </location>
    <ligand>
        <name>GTP</name>
        <dbReference type="ChEBI" id="CHEBI:37565"/>
    </ligand>
</feature>
<comment type="function">
    <text evidence="6">GTPase that associates with the 50S ribosomal subunit and may have a role during protein synthesis or ribosome biogenesis.</text>
</comment>
<dbReference type="FunFam" id="3.40.50.11060:FF:000001">
    <property type="entry name" value="GTPase HflX"/>
    <property type="match status" value="1"/>
</dbReference>
<comment type="subunit">
    <text evidence="6">Monomer. Associates with the 50S ribosomal subunit.</text>
</comment>
<dbReference type="CDD" id="cd01878">
    <property type="entry name" value="HflX"/>
    <property type="match status" value="1"/>
</dbReference>
<evidence type="ECO:0000256" key="6">
    <source>
        <dbReference type="HAMAP-Rule" id="MF_00900"/>
    </source>
</evidence>
<dbReference type="InterPro" id="IPR032305">
    <property type="entry name" value="GTP-bd_M"/>
</dbReference>